<dbReference type="SUPFAM" id="SSF52540">
    <property type="entry name" value="P-loop containing nucleoside triphosphate hydrolases"/>
    <property type="match status" value="1"/>
</dbReference>
<dbReference type="InterPro" id="IPR011545">
    <property type="entry name" value="DEAD/DEAH_box_helicase_dom"/>
</dbReference>
<accession>A0A9X4JT65</accession>
<gene>
    <name evidence="5" type="ORF">L7E55_07625</name>
</gene>
<dbReference type="SMART" id="SM00487">
    <property type="entry name" value="DEXDc"/>
    <property type="match status" value="1"/>
</dbReference>
<dbReference type="Gene3D" id="3.40.50.300">
    <property type="entry name" value="P-loop containing nucleotide triphosphate hydrolases"/>
    <property type="match status" value="2"/>
</dbReference>
<evidence type="ECO:0000256" key="1">
    <source>
        <dbReference type="ARBA" id="ARBA00022741"/>
    </source>
</evidence>
<dbReference type="PROSITE" id="PS51194">
    <property type="entry name" value="HELICASE_CTER"/>
    <property type="match status" value="1"/>
</dbReference>
<feature type="domain" description="Helicase ATP-binding" evidence="3">
    <location>
        <begin position="66"/>
        <end position="248"/>
    </location>
</feature>
<reference evidence="5" key="1">
    <citation type="submission" date="2022-02" db="EMBL/GenBank/DDBJ databases">
        <authorList>
            <person name="Leng L."/>
        </authorList>
    </citation>
    <scope>NUCLEOTIDE SEQUENCE</scope>
    <source>
        <strain evidence="5">JI</strain>
    </source>
</reference>
<dbReference type="PANTHER" id="PTHR47957:SF3">
    <property type="entry name" value="ATP-DEPENDENT HELICASE HRQ1"/>
    <property type="match status" value="1"/>
</dbReference>
<evidence type="ECO:0000256" key="2">
    <source>
        <dbReference type="ARBA" id="ARBA00022840"/>
    </source>
</evidence>
<evidence type="ECO:0000259" key="3">
    <source>
        <dbReference type="PROSITE" id="PS51192"/>
    </source>
</evidence>
<organism evidence="5 6">
    <name type="scientific">Pelotomaculum isophthalicicum JI</name>
    <dbReference type="NCBI Taxonomy" id="947010"/>
    <lineage>
        <taxon>Bacteria</taxon>
        <taxon>Bacillati</taxon>
        <taxon>Bacillota</taxon>
        <taxon>Clostridia</taxon>
        <taxon>Eubacteriales</taxon>
        <taxon>Desulfotomaculaceae</taxon>
        <taxon>Pelotomaculum</taxon>
    </lineage>
</organism>
<dbReference type="GO" id="GO:0036297">
    <property type="term" value="P:interstrand cross-link repair"/>
    <property type="evidence" value="ECO:0007669"/>
    <property type="project" value="TreeGrafter"/>
</dbReference>
<keyword evidence="6" id="KW-1185">Reference proteome</keyword>
<dbReference type="SMART" id="SM00490">
    <property type="entry name" value="HELICc"/>
    <property type="match status" value="1"/>
</dbReference>
<dbReference type="GO" id="GO:0043138">
    <property type="term" value="F:3'-5' DNA helicase activity"/>
    <property type="evidence" value="ECO:0007669"/>
    <property type="project" value="TreeGrafter"/>
</dbReference>
<dbReference type="Proteomes" id="UP001154312">
    <property type="component" value="Unassembled WGS sequence"/>
</dbReference>
<evidence type="ECO:0000259" key="4">
    <source>
        <dbReference type="PROSITE" id="PS51194"/>
    </source>
</evidence>
<dbReference type="PANTHER" id="PTHR47957">
    <property type="entry name" value="ATP-DEPENDENT HELICASE HRQ1"/>
    <property type="match status" value="1"/>
</dbReference>
<keyword evidence="2" id="KW-0067">ATP-binding</keyword>
<proteinExistence type="predicted"/>
<name>A0A9X4JT65_9FIRM</name>
<feature type="domain" description="Helicase C-terminal" evidence="4">
    <location>
        <begin position="278"/>
        <end position="431"/>
    </location>
</feature>
<dbReference type="GO" id="GO:0006289">
    <property type="term" value="P:nucleotide-excision repair"/>
    <property type="evidence" value="ECO:0007669"/>
    <property type="project" value="TreeGrafter"/>
</dbReference>
<evidence type="ECO:0000313" key="6">
    <source>
        <dbReference type="Proteomes" id="UP001154312"/>
    </source>
</evidence>
<dbReference type="InterPro" id="IPR027417">
    <property type="entry name" value="P-loop_NTPase"/>
</dbReference>
<dbReference type="GO" id="GO:0005524">
    <property type="term" value="F:ATP binding"/>
    <property type="evidence" value="ECO:0007669"/>
    <property type="project" value="UniProtKB-KW"/>
</dbReference>
<sequence length="879" mass="99349">MTGHRMEVSESIEMLLRQSGFSIEHEHIQAPRDGRYLNCPELHPKILAYVQSKFQGKLYLHQALGIDAALRGENVVLATGTASGKTISFALPVFNELLTEQNSRALFFYPTKALAGDQLKALQDMAASFGLGDKIYRFDGDVDTEGRKKALQKGRILLCTPDVLHTTMLKRNNEREYSTFFQNLKYVILDECHIYSGAFGSNMAFVMRRLRQVCRRKGSEYQILAASATSRDPGRHMELLTSLKFTVIDEKENGTPSVGRRFIFTGIADDSEVGKAGDLNHLIATLTEGNLRFIAFCYSRRLTEQYYNELTLAYPALQSKVMPYRSGYEVEDRQKIENTLRDGKLCGVISTSALELGVDLPNMEYCLLIGLPSTAMSFWQRVGRVGRSSGSQGKVLIFPSDNSIDDYYRSHPGKLYERPLEELALHLDNRQLILSHYSCARVESGNFDNPELAADIFGQDFVELEEKINNIDIVDDILTSNDPHNLFGIRGIDDPTYEIFTTGGDKRLGTITWSQILREAYPQAVYRHMGEAYRVDRILNRDYIIKVKREKKSAGTSPAGYVTVKEKALGGTIFRKAVWPEMLEMYHSTVAVITRTTGYKERINNKWVQTKYPSPLQRRVITEGVWLKFLPRFGECRRNGLNAFAHAVSNLYTIHNSCDSADIATHAVIKKLDNYAVIYFFDITSGGLGISAGLFDVFLDLLQPVEERLLKCDHCDPESFDRGCPACIQVPRWFEDNEHLSKEEALSILYRIKDLCKQTSPQISISSSYQHRSMGGFTSISDLADEMSADDMIERYGRILFQPGAIVAMRSGAEGTVVKYFEDGGDIFYHLEMENGKVLRVKDMGLRLIKGDQRYLCINCGNEDVNRDLLCPQCGVELF</sequence>
<dbReference type="InterPro" id="IPR014001">
    <property type="entry name" value="Helicase_ATP-bd"/>
</dbReference>
<keyword evidence="1" id="KW-0547">Nucleotide-binding</keyword>
<evidence type="ECO:0000313" key="5">
    <source>
        <dbReference type="EMBL" id="MDF9408229.1"/>
    </source>
</evidence>
<dbReference type="EMBL" id="JAKOAV010000011">
    <property type="protein sequence ID" value="MDF9408229.1"/>
    <property type="molecule type" value="Genomic_DNA"/>
</dbReference>
<dbReference type="InterPro" id="IPR001650">
    <property type="entry name" value="Helicase_C-like"/>
</dbReference>
<comment type="caution">
    <text evidence="5">The sequence shown here is derived from an EMBL/GenBank/DDBJ whole genome shotgun (WGS) entry which is preliminary data.</text>
</comment>
<dbReference type="InterPro" id="IPR018973">
    <property type="entry name" value="MZB"/>
</dbReference>
<keyword evidence="5" id="KW-0347">Helicase</keyword>
<dbReference type="CDD" id="cd17923">
    <property type="entry name" value="DEXHc_Hrq1-like"/>
    <property type="match status" value="1"/>
</dbReference>
<keyword evidence="5" id="KW-0378">Hydrolase</keyword>
<dbReference type="PROSITE" id="PS51192">
    <property type="entry name" value="HELICASE_ATP_BIND_1"/>
    <property type="match status" value="1"/>
</dbReference>
<dbReference type="Pfam" id="PF00270">
    <property type="entry name" value="DEAD"/>
    <property type="match status" value="1"/>
</dbReference>
<dbReference type="Pfam" id="PF09369">
    <property type="entry name" value="MZB"/>
    <property type="match status" value="1"/>
</dbReference>
<dbReference type="AlphaFoldDB" id="A0A9X4JT65"/>
<protein>
    <submittedName>
        <fullName evidence="5">DEAD/DEAH box helicase</fullName>
    </submittedName>
</protein>
<dbReference type="RefSeq" id="WP_277443524.1">
    <property type="nucleotide sequence ID" value="NZ_JAKOAV010000011.1"/>
</dbReference>
<dbReference type="GO" id="GO:0003676">
    <property type="term" value="F:nucleic acid binding"/>
    <property type="evidence" value="ECO:0007669"/>
    <property type="project" value="InterPro"/>
</dbReference>
<dbReference type="Pfam" id="PF00271">
    <property type="entry name" value="Helicase_C"/>
    <property type="match status" value="1"/>
</dbReference>